<dbReference type="InterPro" id="IPR011990">
    <property type="entry name" value="TPR-like_helical_dom_sf"/>
</dbReference>
<reference evidence="1 2" key="1">
    <citation type="submission" date="2018-08" db="EMBL/GenBank/DDBJ databases">
        <title>A genome reference for cultivated species of the human gut microbiota.</title>
        <authorList>
            <person name="Zou Y."/>
            <person name="Xue W."/>
            <person name="Luo G."/>
        </authorList>
    </citation>
    <scope>NUCLEOTIDE SEQUENCE [LARGE SCALE GENOMIC DNA]</scope>
    <source>
        <strain evidence="1 2">AM22-1</strain>
    </source>
</reference>
<proteinExistence type="predicted"/>
<evidence type="ECO:0000313" key="1">
    <source>
        <dbReference type="EMBL" id="RHG63308.1"/>
    </source>
</evidence>
<evidence type="ECO:0000313" key="2">
    <source>
        <dbReference type="Proteomes" id="UP000286501"/>
    </source>
</evidence>
<dbReference type="AlphaFoldDB" id="A0A3R6HJU0"/>
<protein>
    <submittedName>
        <fullName evidence="1">Uncharacterized protein</fullName>
    </submittedName>
</protein>
<dbReference type="Gene3D" id="1.25.40.10">
    <property type="entry name" value="Tetratricopeptide repeat domain"/>
    <property type="match status" value="1"/>
</dbReference>
<organism evidence="1 2">
    <name type="scientific">Segatella copri</name>
    <dbReference type="NCBI Taxonomy" id="165179"/>
    <lineage>
        <taxon>Bacteria</taxon>
        <taxon>Pseudomonadati</taxon>
        <taxon>Bacteroidota</taxon>
        <taxon>Bacteroidia</taxon>
        <taxon>Bacteroidales</taxon>
        <taxon>Prevotellaceae</taxon>
        <taxon>Segatella</taxon>
    </lineage>
</organism>
<dbReference type="RefSeq" id="WP_118201530.1">
    <property type="nucleotide sequence ID" value="NZ_QRIE01000073.1"/>
</dbReference>
<dbReference type="Proteomes" id="UP000286501">
    <property type="component" value="Unassembled WGS sequence"/>
</dbReference>
<dbReference type="SUPFAM" id="SSF48452">
    <property type="entry name" value="TPR-like"/>
    <property type="match status" value="1"/>
</dbReference>
<accession>A0A3R6HJU0</accession>
<gene>
    <name evidence="1" type="ORF">DW250_13355</name>
</gene>
<name>A0A3R6HJU0_9BACT</name>
<comment type="caution">
    <text evidence="1">The sequence shown here is derived from an EMBL/GenBank/DDBJ whole genome shotgun (WGS) entry which is preliminary data.</text>
</comment>
<sequence length="578" mass="65946">MSLFVWNYQEEYVQFRLGLFFKDSTESNELIEDAKQLAKVLTEMAKSVGHVETETVFDHMSNLLNKENYDEVIDCAKQVVSDNGYDNDSKCVAYMYLSEALSKKGALDSHKGMNSYMRDAIEACDLALELCEDEDPYRYTIFKQKGDIEQVADDVRSARNCFIAAMDSEDFDLKKNAKNSYELLTREISSDKSSFLNDDYNKRKFLFTVSNDKQIPGCYDKEDNVQWIFSLGLIPDYINFPVGHPQPNTLYIGHPLKPGVYIPFENATEQLFMEKVRELCYLAQCLGAVEIKFKRIKGLDVSNSESSCVERSGEAGRKFLNVGGSLGVSGSETNTYSSKDGVELVQCYSPIMKPFCPEGMVWYDSDPTWQTLVKQRLNGNILSYVEHVSSIETTTVSSNQLMSLKGSFEYLFAKASGSYDAKTDKTFSKTEEIEWEIDMKFKPLQEFDNAYVTNSQAIDSIDQSLNSELSEDELAYKEEVEFCLEDASEIDAHSRKFLERKRQKLGLSETRAQEIEDMVKASLVSFTDEEKEYMEALDDVIEDGVIPDNVRRLLERERKSLGISEERAKELEEIKCKA</sequence>
<dbReference type="EMBL" id="QRIN01000071">
    <property type="protein sequence ID" value="RHG63308.1"/>
    <property type="molecule type" value="Genomic_DNA"/>
</dbReference>